<evidence type="ECO:0000256" key="2">
    <source>
        <dbReference type="ARBA" id="ARBA00022679"/>
    </source>
</evidence>
<feature type="compositionally biased region" description="Basic and acidic residues" evidence="7">
    <location>
        <begin position="561"/>
        <end position="570"/>
    </location>
</feature>
<dbReference type="CDD" id="cd14099">
    <property type="entry name" value="STKc_PLK"/>
    <property type="match status" value="1"/>
</dbReference>
<dbReference type="PROSITE" id="PS00107">
    <property type="entry name" value="PROTEIN_KINASE_ATP"/>
    <property type="match status" value="1"/>
</dbReference>
<feature type="domain" description="Protein kinase" evidence="8">
    <location>
        <begin position="64"/>
        <end position="325"/>
    </location>
</feature>
<dbReference type="InterPro" id="IPR011009">
    <property type="entry name" value="Kinase-like_dom_sf"/>
</dbReference>
<dbReference type="SUPFAM" id="SSF82615">
    <property type="entry name" value="Polo-box domain"/>
    <property type="match status" value="2"/>
</dbReference>
<dbReference type="GO" id="GO:0005524">
    <property type="term" value="F:ATP binding"/>
    <property type="evidence" value="ECO:0007669"/>
    <property type="project" value="UniProtKB-UniRule"/>
</dbReference>
<evidence type="ECO:0000259" key="8">
    <source>
        <dbReference type="PROSITE" id="PS50011"/>
    </source>
</evidence>
<evidence type="ECO:0000313" key="10">
    <source>
        <dbReference type="Proteomes" id="UP001244011"/>
    </source>
</evidence>
<evidence type="ECO:0000256" key="5">
    <source>
        <dbReference type="ARBA" id="ARBA00022840"/>
    </source>
</evidence>
<dbReference type="GO" id="GO:0007052">
    <property type="term" value="P:mitotic spindle organization"/>
    <property type="evidence" value="ECO:0007669"/>
    <property type="project" value="TreeGrafter"/>
</dbReference>
<protein>
    <submittedName>
        <fullName evidence="9">Pkinase-domain-containing protein</fullName>
    </submittedName>
</protein>
<dbReference type="Gene3D" id="3.30.1120.30">
    <property type="entry name" value="POLO box domain"/>
    <property type="match status" value="1"/>
</dbReference>
<dbReference type="GO" id="GO:0000776">
    <property type="term" value="C:kinetochore"/>
    <property type="evidence" value="ECO:0007669"/>
    <property type="project" value="TreeGrafter"/>
</dbReference>
<feature type="compositionally biased region" description="Low complexity" evidence="7">
    <location>
        <begin position="881"/>
        <end position="891"/>
    </location>
</feature>
<dbReference type="PANTHER" id="PTHR24345:SF0">
    <property type="entry name" value="CELL CYCLE SERINE_THREONINE-PROTEIN KINASE CDC5_MSD2"/>
    <property type="match status" value="1"/>
</dbReference>
<dbReference type="GeneID" id="85315443"/>
<comment type="caution">
    <text evidence="9">The sequence shown here is derived from an EMBL/GenBank/DDBJ whole genome shotgun (WGS) entry which is preliminary data.</text>
</comment>
<dbReference type="PANTHER" id="PTHR24345">
    <property type="entry name" value="SERINE/THREONINE-PROTEIN KINASE PLK"/>
    <property type="match status" value="1"/>
</dbReference>
<evidence type="ECO:0000256" key="4">
    <source>
        <dbReference type="ARBA" id="ARBA00022777"/>
    </source>
</evidence>
<sequence>MGVKGVDMEALSPRDANALRPRTNDLKPKTTAQVKPAKEKDHPPPPPNNVTEPPCIDRREGAVYQVGKLLGKGGFAICYEGKLAATSKRYALKIVKSQMPLKMEQKFQTELQIHSKMKQQNIVQFHRAFSFENCTYLVLELCPNGSLMDMVKRRKGLTEPEVRFYSVQIAGAIKYMHSKGIIHRDLKMGNIFLDKHMNAKIGDFGLAALLVTGKDMHTIRRTTLCGTPNYIAPEILEKGKKGHDHMVDIWSLGIIMFAMLTSKPPFQSSTTDEIYRRARERDYEWPIAETAQKYVSQEAKELVARMLQDADMRPSPDEIIEDDFFVCGYMPVPSDITSKLRDCPPENPAFYERATNAQMMDQNRRNLEEMCCECGVGPWGGSQLVLKKIWRECAEEEQYGLTPAIPLAKGIVYRPLDDVRNEQRLQSRLAVQQPQPQPQSSQLGDRSEELSNLSQSAFPPKAPSGLLRAPPQSFAAQQRAQNKPASTFGILRTQTVAEPVSRDAGTLRARTRREPAVEEKTDAPAPTSRGIARTLRNHLSSRARVPSDGPATQSVQQQSSSKEKAKEERTTLFSPSEYKEDVPGTRPDVVLDRLRKLQAELERALNARSMAILSSKDKTPSPPHIVVKWVDYTNKFGLGYILNDGSVGCILRNIPTQEGTKSGLLPPACMLVRGAERHCLRKDDPSYTDRHQIVPMTEGIYFYENNGEEGLSRVRVTPEMFRIPMNSDGTVGKLSAGKDIYDHRKRERIVLWKKFANYMIAYGREIEGPEQADEQALQVPTITDPTAAPSDIVTFYQRFGDVGCWMFCDGHMQFNFPDHTKIVLDSTGTWCHFWHLPQEAAKRLEETGSLDESALDNRTVLSYPVQTLLNFSTVPKQPVQRAGGSRSASATTRRRPEISPELRGIPAANQFRRKVEFVRDVMREWSANGGVGNSDMSRAGRLRWTGVRETRNVAIPAKHVWVSIGARWGDERLSAYVDPRNPAELGPDIDEGKKQGK</sequence>
<dbReference type="PROSITE" id="PS00108">
    <property type="entry name" value="PROTEIN_KINASE_ST"/>
    <property type="match status" value="1"/>
</dbReference>
<feature type="compositionally biased region" description="Basic and acidic residues" evidence="7">
    <location>
        <begin position="512"/>
        <end position="522"/>
    </location>
</feature>
<keyword evidence="4" id="KW-0418">Kinase</keyword>
<keyword evidence="3 6" id="KW-0547">Nucleotide-binding</keyword>
<dbReference type="InterPro" id="IPR036947">
    <property type="entry name" value="POLO_box_dom_sf"/>
</dbReference>
<name>A0AAJ0C3Z4_9PEZI</name>
<reference evidence="9" key="1">
    <citation type="submission" date="2023-06" db="EMBL/GenBank/DDBJ databases">
        <title>Genome-scale phylogeny and comparative genomics of the fungal order Sordariales.</title>
        <authorList>
            <consortium name="Lawrence Berkeley National Laboratory"/>
            <person name="Hensen N."/>
            <person name="Bonometti L."/>
            <person name="Westerberg I."/>
            <person name="Brannstrom I.O."/>
            <person name="Guillou S."/>
            <person name="Cros-Aarteil S."/>
            <person name="Calhoun S."/>
            <person name="Haridas S."/>
            <person name="Kuo A."/>
            <person name="Mondo S."/>
            <person name="Pangilinan J."/>
            <person name="Riley R."/>
            <person name="Labutti K."/>
            <person name="Andreopoulos B."/>
            <person name="Lipzen A."/>
            <person name="Chen C."/>
            <person name="Yanf M."/>
            <person name="Daum C."/>
            <person name="Ng V."/>
            <person name="Clum A."/>
            <person name="Steindorff A."/>
            <person name="Ohm R."/>
            <person name="Martin F."/>
            <person name="Silar P."/>
            <person name="Natvig D."/>
            <person name="Lalanne C."/>
            <person name="Gautier V."/>
            <person name="Ament-Velasquez S.L."/>
            <person name="Kruys A."/>
            <person name="Hutchinson M.I."/>
            <person name="Powell A.J."/>
            <person name="Barry K."/>
            <person name="Miller A.N."/>
            <person name="Grigoriev I.V."/>
            <person name="Debuchy R."/>
            <person name="Gladieux P."/>
            <person name="Thoren M.H."/>
            <person name="Johannesson H."/>
        </authorList>
    </citation>
    <scope>NUCLEOTIDE SEQUENCE</scope>
    <source>
        <strain evidence="9">8032-3</strain>
    </source>
</reference>
<dbReference type="RefSeq" id="XP_060285932.1">
    <property type="nucleotide sequence ID" value="XM_060432256.1"/>
</dbReference>
<dbReference type="FunFam" id="3.30.1120.30:FF:000004">
    <property type="entry name" value="Serine/threonine-protein kinase"/>
    <property type="match status" value="1"/>
</dbReference>
<keyword evidence="1" id="KW-0723">Serine/threonine-protein kinase</keyword>
<gene>
    <name evidence="9" type="ORF">QBC33DRAFT_604882</name>
</gene>
<feature type="region of interest" description="Disordered" evidence="7">
    <location>
        <begin position="428"/>
        <end position="572"/>
    </location>
</feature>
<evidence type="ECO:0000256" key="7">
    <source>
        <dbReference type="SAM" id="MobiDB-lite"/>
    </source>
</evidence>
<dbReference type="GO" id="GO:0000922">
    <property type="term" value="C:spindle pole"/>
    <property type="evidence" value="ECO:0007669"/>
    <property type="project" value="TreeGrafter"/>
</dbReference>
<dbReference type="InterPro" id="IPR000719">
    <property type="entry name" value="Prot_kinase_dom"/>
</dbReference>
<dbReference type="InterPro" id="IPR033701">
    <property type="entry name" value="POLO_box_1"/>
</dbReference>
<dbReference type="PROSITE" id="PS50011">
    <property type="entry name" value="PROTEIN_KINASE_DOM"/>
    <property type="match status" value="1"/>
</dbReference>
<evidence type="ECO:0000256" key="1">
    <source>
        <dbReference type="ARBA" id="ARBA00022527"/>
    </source>
</evidence>
<feature type="region of interest" description="Disordered" evidence="7">
    <location>
        <begin position="876"/>
        <end position="901"/>
    </location>
</feature>
<feature type="region of interest" description="Disordered" evidence="7">
    <location>
        <begin position="977"/>
        <end position="997"/>
    </location>
</feature>
<evidence type="ECO:0000256" key="3">
    <source>
        <dbReference type="ARBA" id="ARBA00022741"/>
    </source>
</evidence>
<feature type="binding site" evidence="6">
    <location>
        <position position="102"/>
    </location>
    <ligand>
        <name>ATP</name>
        <dbReference type="ChEBI" id="CHEBI:30616"/>
    </ligand>
</feature>
<dbReference type="AlphaFoldDB" id="A0AAJ0C3Z4"/>
<keyword evidence="10" id="KW-1185">Reference proteome</keyword>
<evidence type="ECO:0000313" key="9">
    <source>
        <dbReference type="EMBL" id="KAK1769719.1"/>
    </source>
</evidence>
<dbReference type="Gene3D" id="1.10.510.10">
    <property type="entry name" value="Transferase(Phosphotransferase) domain 1"/>
    <property type="match status" value="1"/>
</dbReference>
<dbReference type="CDD" id="cd13118">
    <property type="entry name" value="POLO_box_1"/>
    <property type="match status" value="1"/>
</dbReference>
<evidence type="ECO:0000256" key="6">
    <source>
        <dbReference type="PROSITE-ProRule" id="PRU10141"/>
    </source>
</evidence>
<proteinExistence type="predicted"/>
<feature type="compositionally biased region" description="Low complexity" evidence="7">
    <location>
        <begin position="432"/>
        <end position="442"/>
    </location>
</feature>
<dbReference type="InterPro" id="IPR008271">
    <property type="entry name" value="Ser/Thr_kinase_AS"/>
</dbReference>
<dbReference type="EMBL" id="MU839002">
    <property type="protein sequence ID" value="KAK1769719.1"/>
    <property type="molecule type" value="Genomic_DNA"/>
</dbReference>
<accession>A0AAJ0C3Z4</accession>
<dbReference type="Pfam" id="PF00069">
    <property type="entry name" value="Pkinase"/>
    <property type="match status" value="1"/>
</dbReference>
<keyword evidence="2" id="KW-0808">Transferase</keyword>
<dbReference type="Proteomes" id="UP001244011">
    <property type="component" value="Unassembled WGS sequence"/>
</dbReference>
<dbReference type="GO" id="GO:0005737">
    <property type="term" value="C:cytoplasm"/>
    <property type="evidence" value="ECO:0007669"/>
    <property type="project" value="TreeGrafter"/>
</dbReference>
<feature type="compositionally biased region" description="Polar residues" evidence="7">
    <location>
        <begin position="474"/>
        <end position="485"/>
    </location>
</feature>
<feature type="region of interest" description="Disordered" evidence="7">
    <location>
        <begin position="1"/>
        <end position="55"/>
    </location>
</feature>
<dbReference type="GO" id="GO:0005816">
    <property type="term" value="C:spindle pole body"/>
    <property type="evidence" value="ECO:0007669"/>
    <property type="project" value="TreeGrafter"/>
</dbReference>
<dbReference type="GO" id="GO:0005634">
    <property type="term" value="C:nucleus"/>
    <property type="evidence" value="ECO:0007669"/>
    <property type="project" value="TreeGrafter"/>
</dbReference>
<organism evidence="9 10">
    <name type="scientific">Phialemonium atrogriseum</name>
    <dbReference type="NCBI Taxonomy" id="1093897"/>
    <lineage>
        <taxon>Eukaryota</taxon>
        <taxon>Fungi</taxon>
        <taxon>Dikarya</taxon>
        <taxon>Ascomycota</taxon>
        <taxon>Pezizomycotina</taxon>
        <taxon>Sordariomycetes</taxon>
        <taxon>Sordariomycetidae</taxon>
        <taxon>Cephalothecales</taxon>
        <taxon>Cephalothecaceae</taxon>
        <taxon>Phialemonium</taxon>
    </lineage>
</organism>
<dbReference type="GO" id="GO:0004674">
    <property type="term" value="F:protein serine/threonine kinase activity"/>
    <property type="evidence" value="ECO:0007669"/>
    <property type="project" value="UniProtKB-KW"/>
</dbReference>
<keyword evidence="5 6" id="KW-0067">ATP-binding</keyword>
<dbReference type="SUPFAM" id="SSF56112">
    <property type="entry name" value="Protein kinase-like (PK-like)"/>
    <property type="match status" value="1"/>
</dbReference>
<dbReference type="SMART" id="SM00220">
    <property type="entry name" value="S_TKc"/>
    <property type="match status" value="1"/>
</dbReference>
<dbReference type="FunFam" id="1.10.510.10:FF:000571">
    <property type="entry name" value="Maternal embryonic leucine zipper kinase"/>
    <property type="match status" value="1"/>
</dbReference>
<dbReference type="InterPro" id="IPR017441">
    <property type="entry name" value="Protein_kinase_ATP_BS"/>
</dbReference>